<dbReference type="AlphaFoldDB" id="A0A0E9RMZ1"/>
<dbReference type="EMBL" id="GBXM01078128">
    <property type="protein sequence ID" value="JAH30449.1"/>
    <property type="molecule type" value="Transcribed_RNA"/>
</dbReference>
<feature type="region of interest" description="Disordered" evidence="1">
    <location>
        <begin position="22"/>
        <end position="44"/>
    </location>
</feature>
<feature type="compositionally biased region" description="Basic residues" evidence="1">
    <location>
        <begin position="26"/>
        <end position="35"/>
    </location>
</feature>
<accession>A0A0E9RMZ1</accession>
<evidence type="ECO:0000313" key="2">
    <source>
        <dbReference type="EMBL" id="JAH30449.1"/>
    </source>
</evidence>
<reference evidence="2" key="2">
    <citation type="journal article" date="2015" name="Fish Shellfish Immunol.">
        <title>Early steps in the European eel (Anguilla anguilla)-Vibrio vulnificus interaction in the gills: Role of the RtxA13 toxin.</title>
        <authorList>
            <person name="Callol A."/>
            <person name="Pajuelo D."/>
            <person name="Ebbesson L."/>
            <person name="Teles M."/>
            <person name="MacKenzie S."/>
            <person name="Amaro C."/>
        </authorList>
    </citation>
    <scope>NUCLEOTIDE SEQUENCE</scope>
</reference>
<sequence>MYSLWLHMDILMIKKTEQYCTSTTQKSHRKSHRIVTRTENDTVL</sequence>
<reference evidence="2" key="1">
    <citation type="submission" date="2014-11" db="EMBL/GenBank/DDBJ databases">
        <authorList>
            <person name="Amaro Gonzalez C."/>
        </authorList>
    </citation>
    <scope>NUCLEOTIDE SEQUENCE</scope>
</reference>
<name>A0A0E9RMZ1_ANGAN</name>
<organism evidence="2">
    <name type="scientific">Anguilla anguilla</name>
    <name type="common">European freshwater eel</name>
    <name type="synonym">Muraena anguilla</name>
    <dbReference type="NCBI Taxonomy" id="7936"/>
    <lineage>
        <taxon>Eukaryota</taxon>
        <taxon>Metazoa</taxon>
        <taxon>Chordata</taxon>
        <taxon>Craniata</taxon>
        <taxon>Vertebrata</taxon>
        <taxon>Euteleostomi</taxon>
        <taxon>Actinopterygii</taxon>
        <taxon>Neopterygii</taxon>
        <taxon>Teleostei</taxon>
        <taxon>Anguilliformes</taxon>
        <taxon>Anguillidae</taxon>
        <taxon>Anguilla</taxon>
    </lineage>
</organism>
<proteinExistence type="predicted"/>
<evidence type="ECO:0000256" key="1">
    <source>
        <dbReference type="SAM" id="MobiDB-lite"/>
    </source>
</evidence>
<protein>
    <submittedName>
        <fullName evidence="2">Uncharacterized protein</fullName>
    </submittedName>
</protein>